<proteinExistence type="predicted"/>
<feature type="compositionally biased region" description="Basic residues" evidence="1">
    <location>
        <begin position="63"/>
        <end position="72"/>
    </location>
</feature>
<organism evidence="2 3">
    <name type="scientific">Triticum urartu</name>
    <name type="common">Red wild einkorn</name>
    <name type="synonym">Crithodium urartu</name>
    <dbReference type="NCBI Taxonomy" id="4572"/>
    <lineage>
        <taxon>Eukaryota</taxon>
        <taxon>Viridiplantae</taxon>
        <taxon>Streptophyta</taxon>
        <taxon>Embryophyta</taxon>
        <taxon>Tracheophyta</taxon>
        <taxon>Spermatophyta</taxon>
        <taxon>Magnoliopsida</taxon>
        <taxon>Liliopsida</taxon>
        <taxon>Poales</taxon>
        <taxon>Poaceae</taxon>
        <taxon>BOP clade</taxon>
        <taxon>Pooideae</taxon>
        <taxon>Triticodae</taxon>
        <taxon>Triticeae</taxon>
        <taxon>Triticinae</taxon>
        <taxon>Triticum</taxon>
    </lineage>
</organism>
<evidence type="ECO:0000256" key="1">
    <source>
        <dbReference type="SAM" id="MobiDB-lite"/>
    </source>
</evidence>
<evidence type="ECO:0000313" key="2">
    <source>
        <dbReference type="EnsemblPlants" id="TuG1812G0600001697.01.T01"/>
    </source>
</evidence>
<reference evidence="3" key="1">
    <citation type="journal article" date="2013" name="Nature">
        <title>Draft genome of the wheat A-genome progenitor Triticum urartu.</title>
        <authorList>
            <person name="Ling H.Q."/>
            <person name="Zhao S."/>
            <person name="Liu D."/>
            <person name="Wang J."/>
            <person name="Sun H."/>
            <person name="Zhang C."/>
            <person name="Fan H."/>
            <person name="Li D."/>
            <person name="Dong L."/>
            <person name="Tao Y."/>
            <person name="Gao C."/>
            <person name="Wu H."/>
            <person name="Li Y."/>
            <person name="Cui Y."/>
            <person name="Guo X."/>
            <person name="Zheng S."/>
            <person name="Wang B."/>
            <person name="Yu K."/>
            <person name="Liang Q."/>
            <person name="Yang W."/>
            <person name="Lou X."/>
            <person name="Chen J."/>
            <person name="Feng M."/>
            <person name="Jian J."/>
            <person name="Zhang X."/>
            <person name="Luo G."/>
            <person name="Jiang Y."/>
            <person name="Liu J."/>
            <person name="Wang Z."/>
            <person name="Sha Y."/>
            <person name="Zhang B."/>
            <person name="Wu H."/>
            <person name="Tang D."/>
            <person name="Shen Q."/>
            <person name="Xue P."/>
            <person name="Zou S."/>
            <person name="Wang X."/>
            <person name="Liu X."/>
            <person name="Wang F."/>
            <person name="Yang Y."/>
            <person name="An X."/>
            <person name="Dong Z."/>
            <person name="Zhang K."/>
            <person name="Zhang X."/>
            <person name="Luo M.C."/>
            <person name="Dvorak J."/>
            <person name="Tong Y."/>
            <person name="Wang J."/>
            <person name="Yang H."/>
            <person name="Li Z."/>
            <person name="Wang D."/>
            <person name="Zhang A."/>
            <person name="Wang J."/>
        </authorList>
    </citation>
    <scope>NUCLEOTIDE SEQUENCE</scope>
    <source>
        <strain evidence="3">cv. G1812</strain>
    </source>
</reference>
<name>A0A8R7UQR2_TRIUA</name>
<sequence>RRSLPFPSLVDGGGCPDRQICCFPGRRRLLPRHLFPASSLLTPVSKSLGSVPRAAQHRAAHCRQGSGHRRHGLLLPGGRGRPGRSTHIPISVGQASRGQVHGDVAIAPSSLVVLDPAIAHRRPAGGARSRLIRLAGSTAST</sequence>
<keyword evidence="3" id="KW-1185">Reference proteome</keyword>
<evidence type="ECO:0000313" key="3">
    <source>
        <dbReference type="Proteomes" id="UP000015106"/>
    </source>
</evidence>
<dbReference type="AlphaFoldDB" id="A0A8R7UQR2"/>
<reference evidence="2" key="3">
    <citation type="submission" date="2022-06" db="UniProtKB">
        <authorList>
            <consortium name="EnsemblPlants"/>
        </authorList>
    </citation>
    <scope>IDENTIFICATION</scope>
</reference>
<dbReference type="EnsemblPlants" id="TuG1812G0600001697.01.T01">
    <property type="protein sequence ID" value="TuG1812G0600001697.01.T01"/>
    <property type="gene ID" value="TuG1812G0600001697.01"/>
</dbReference>
<dbReference type="Gramene" id="TuG1812G0600001697.01.T01">
    <property type="protein sequence ID" value="TuG1812G0600001697.01.T01"/>
    <property type="gene ID" value="TuG1812G0600001697.01"/>
</dbReference>
<feature type="region of interest" description="Disordered" evidence="1">
    <location>
        <begin position="63"/>
        <end position="84"/>
    </location>
</feature>
<dbReference type="Proteomes" id="UP000015106">
    <property type="component" value="Chromosome 6"/>
</dbReference>
<protein>
    <submittedName>
        <fullName evidence="2">Uncharacterized protein</fullName>
    </submittedName>
</protein>
<accession>A0A8R7UQR2</accession>
<reference evidence="2" key="2">
    <citation type="submission" date="2018-03" db="EMBL/GenBank/DDBJ databases">
        <title>The Triticum urartu genome reveals the dynamic nature of wheat genome evolution.</title>
        <authorList>
            <person name="Ling H."/>
            <person name="Ma B."/>
            <person name="Shi X."/>
            <person name="Liu H."/>
            <person name="Dong L."/>
            <person name="Sun H."/>
            <person name="Cao Y."/>
            <person name="Gao Q."/>
            <person name="Zheng S."/>
            <person name="Li Y."/>
            <person name="Yu Y."/>
            <person name="Du H."/>
            <person name="Qi M."/>
            <person name="Li Y."/>
            <person name="Yu H."/>
            <person name="Cui Y."/>
            <person name="Wang N."/>
            <person name="Chen C."/>
            <person name="Wu H."/>
            <person name="Zhao Y."/>
            <person name="Zhang J."/>
            <person name="Li Y."/>
            <person name="Zhou W."/>
            <person name="Zhang B."/>
            <person name="Hu W."/>
            <person name="Eijk M."/>
            <person name="Tang J."/>
            <person name="Witsenboer H."/>
            <person name="Zhao S."/>
            <person name="Li Z."/>
            <person name="Zhang A."/>
            <person name="Wang D."/>
            <person name="Liang C."/>
        </authorList>
    </citation>
    <scope>NUCLEOTIDE SEQUENCE [LARGE SCALE GENOMIC DNA]</scope>
    <source>
        <strain evidence="2">cv. G1812</strain>
    </source>
</reference>